<dbReference type="PANTHER" id="PTHR47178:SF5">
    <property type="entry name" value="FAD-BINDING DOMAIN-CONTAINING PROTEIN"/>
    <property type="match status" value="1"/>
</dbReference>
<keyword evidence="4 6" id="KW-0503">Monooxygenase</keyword>
<dbReference type="Pfam" id="PF01494">
    <property type="entry name" value="FAD_binding_3"/>
    <property type="match status" value="1"/>
</dbReference>
<organism evidence="6 7">
    <name type="scientific">Lentzea tibetensis</name>
    <dbReference type="NCBI Taxonomy" id="2591470"/>
    <lineage>
        <taxon>Bacteria</taxon>
        <taxon>Bacillati</taxon>
        <taxon>Actinomycetota</taxon>
        <taxon>Actinomycetes</taxon>
        <taxon>Pseudonocardiales</taxon>
        <taxon>Pseudonocardiaceae</taxon>
        <taxon>Lentzea</taxon>
    </lineage>
</organism>
<dbReference type="PRINTS" id="PR00420">
    <property type="entry name" value="RNGMNOXGNASE"/>
</dbReference>
<dbReference type="PANTHER" id="PTHR47178">
    <property type="entry name" value="MONOOXYGENASE, FAD-BINDING"/>
    <property type="match status" value="1"/>
</dbReference>
<evidence type="ECO:0000313" key="6">
    <source>
        <dbReference type="EMBL" id="TWP46472.1"/>
    </source>
</evidence>
<keyword evidence="3" id="KW-0560">Oxidoreductase</keyword>
<proteinExistence type="predicted"/>
<dbReference type="SUPFAM" id="SSF51905">
    <property type="entry name" value="FAD/NAD(P)-binding domain"/>
    <property type="match status" value="1"/>
</dbReference>
<dbReference type="AlphaFoldDB" id="A0A563EIF6"/>
<dbReference type="RefSeq" id="WP_146358603.1">
    <property type="nucleotide sequence ID" value="NZ_VOBR01000032.1"/>
</dbReference>
<dbReference type="Gene3D" id="3.50.50.60">
    <property type="entry name" value="FAD/NAD(P)-binding domain"/>
    <property type="match status" value="1"/>
</dbReference>
<comment type="caution">
    <text evidence="6">The sequence shown here is derived from an EMBL/GenBank/DDBJ whole genome shotgun (WGS) entry which is preliminary data.</text>
</comment>
<protein>
    <submittedName>
        <fullName evidence="6">FAD-dependent monooxygenase</fullName>
    </submittedName>
</protein>
<evidence type="ECO:0000256" key="3">
    <source>
        <dbReference type="ARBA" id="ARBA00023002"/>
    </source>
</evidence>
<feature type="domain" description="FAD-binding" evidence="5">
    <location>
        <begin position="4"/>
        <end position="332"/>
    </location>
</feature>
<sequence length="399" mass="43866">MTRRVAVIGGGLGGLCLAQGLKKAGVPVAVYERDRSRTDRLQGYRLHINPHGARALHDCLPAENWRTFLDTHGSSGGAGFSFADEKLRNLLTIEPAEGHYSVSRITLRQILLDGLGDVVRFDRRFERYERTANGITLHFADGTTETCDVLVGADGLNSRVRAQYLPHAEVVDTGVVAIAGKLFLDEAGWLPEDLKVRAHSIIAPKDCGMFLAPHDGQGVSERDGALFDNTRPYLMWAYAAADLSVVDGVDQRALVADRIRGWHPHLARIVRESHVDAVSWWPIHTSVPVDPWPSSTVTLLGDAIHSMTPMRGIGANTALRDARLLVHALTEDCEVVHAIGRYEERMREYGFAAVRDSLRSAKQFAKGNAAARTMFKAVLRFAEAVPPVKRKMFAGHGLD</sequence>
<dbReference type="GO" id="GO:0071949">
    <property type="term" value="F:FAD binding"/>
    <property type="evidence" value="ECO:0007669"/>
    <property type="project" value="InterPro"/>
</dbReference>
<dbReference type="GO" id="GO:0004497">
    <property type="term" value="F:monooxygenase activity"/>
    <property type="evidence" value="ECO:0007669"/>
    <property type="project" value="UniProtKB-KW"/>
</dbReference>
<accession>A0A563EIF6</accession>
<reference evidence="6 7" key="1">
    <citation type="submission" date="2019-07" db="EMBL/GenBank/DDBJ databases">
        <title>Lentzea xizangensis sp. nov., isolated from Qinghai-Tibetan Plateau Soils.</title>
        <authorList>
            <person name="Huang J."/>
        </authorList>
    </citation>
    <scope>NUCLEOTIDE SEQUENCE [LARGE SCALE GENOMIC DNA]</scope>
    <source>
        <strain evidence="6 7">FXJ1.1311</strain>
    </source>
</reference>
<keyword evidence="7" id="KW-1185">Reference proteome</keyword>
<keyword evidence="2" id="KW-0274">FAD</keyword>
<dbReference type="EMBL" id="VOBR01000032">
    <property type="protein sequence ID" value="TWP46472.1"/>
    <property type="molecule type" value="Genomic_DNA"/>
</dbReference>
<dbReference type="Proteomes" id="UP000316639">
    <property type="component" value="Unassembled WGS sequence"/>
</dbReference>
<evidence type="ECO:0000259" key="5">
    <source>
        <dbReference type="Pfam" id="PF01494"/>
    </source>
</evidence>
<evidence type="ECO:0000256" key="4">
    <source>
        <dbReference type="ARBA" id="ARBA00023033"/>
    </source>
</evidence>
<evidence type="ECO:0000256" key="1">
    <source>
        <dbReference type="ARBA" id="ARBA00022630"/>
    </source>
</evidence>
<dbReference type="OrthoDB" id="3322136at2"/>
<gene>
    <name evidence="6" type="ORF">FKR81_35490</name>
</gene>
<dbReference type="InterPro" id="IPR036188">
    <property type="entry name" value="FAD/NAD-bd_sf"/>
</dbReference>
<keyword evidence="1" id="KW-0285">Flavoprotein</keyword>
<evidence type="ECO:0000256" key="2">
    <source>
        <dbReference type="ARBA" id="ARBA00022827"/>
    </source>
</evidence>
<evidence type="ECO:0000313" key="7">
    <source>
        <dbReference type="Proteomes" id="UP000316639"/>
    </source>
</evidence>
<name>A0A563EIF6_9PSEU</name>
<dbReference type="InterPro" id="IPR002938">
    <property type="entry name" value="FAD-bd"/>
</dbReference>